<evidence type="ECO:0000313" key="2">
    <source>
        <dbReference type="EMBL" id="KUL23705.1"/>
    </source>
</evidence>
<keyword evidence="2" id="KW-0238">DNA-binding</keyword>
<feature type="domain" description="HTH cro/C1-type" evidence="1">
    <location>
        <begin position="15"/>
        <end position="70"/>
    </location>
</feature>
<dbReference type="SMART" id="SM00530">
    <property type="entry name" value="HTH_XRE"/>
    <property type="match status" value="1"/>
</dbReference>
<dbReference type="OrthoDB" id="4516646at2"/>
<dbReference type="Pfam" id="PF13560">
    <property type="entry name" value="HTH_31"/>
    <property type="match status" value="1"/>
</dbReference>
<proteinExistence type="predicted"/>
<dbReference type="RefSeq" id="WP_067705941.1">
    <property type="nucleotide sequence ID" value="NZ_LLZH01000329.1"/>
</dbReference>
<dbReference type="InterPro" id="IPR001387">
    <property type="entry name" value="Cro/C1-type_HTH"/>
</dbReference>
<reference evidence="2 3" key="1">
    <citation type="submission" date="2015-10" db="EMBL/GenBank/DDBJ databases">
        <authorList>
            <person name="Gilbert D.G."/>
        </authorList>
    </citation>
    <scope>NUCLEOTIDE SEQUENCE [LARGE SCALE GENOMIC DNA]</scope>
    <source>
        <strain evidence="2 3">NRRL B-16712</strain>
    </source>
</reference>
<comment type="caution">
    <text evidence="2">The sequence shown here is derived from an EMBL/GenBank/DDBJ whole genome shotgun (WGS) entry which is preliminary data.</text>
</comment>
<dbReference type="EMBL" id="LLZH01000329">
    <property type="protein sequence ID" value="KUL23705.1"/>
    <property type="molecule type" value="Genomic_DNA"/>
</dbReference>
<name>A0A101JBF1_9ACTN</name>
<evidence type="ECO:0000313" key="3">
    <source>
        <dbReference type="Proteomes" id="UP000053244"/>
    </source>
</evidence>
<dbReference type="InterPro" id="IPR010982">
    <property type="entry name" value="Lambda_DNA-bd_dom_sf"/>
</dbReference>
<organism evidence="2 3">
    <name type="scientific">Actinoplanes awajinensis subsp. mycoplanecinus</name>
    <dbReference type="NCBI Taxonomy" id="135947"/>
    <lineage>
        <taxon>Bacteria</taxon>
        <taxon>Bacillati</taxon>
        <taxon>Actinomycetota</taxon>
        <taxon>Actinomycetes</taxon>
        <taxon>Micromonosporales</taxon>
        <taxon>Micromonosporaceae</taxon>
        <taxon>Actinoplanes</taxon>
    </lineage>
</organism>
<dbReference type="SUPFAM" id="SSF47413">
    <property type="entry name" value="lambda repressor-like DNA-binding domains"/>
    <property type="match status" value="1"/>
</dbReference>
<keyword evidence="3" id="KW-1185">Reference proteome</keyword>
<sequence length="398" mass="42854">MTPRPTPDPTIGDRIRDRRLRRGWSMRFAASRAGVSHATWSRIERGLQAADNRFVLADLAAALECSPAELAGTAVPAGDRDAVAAHAAVHAVRQALVDLDLSVAGSFEAPPLTELARTVALLDTLRQACDYAGASRLIPDLLRGLHASASEKPALRLLCDVTFIASSVLRNLGHPADAWLGAERCRDAAAATEDPVLRGYAAYARTSAANACGSYDRGYALAEQAVDDLRPHAALPGAAEMIGSLQLNCAYASRGAKRLDDSRAWATEAAALARRTGETSTLGLYFGPTNVDIWRIGIEIDGDDPGRAAQIARDTDPAALPIGFRQVFYYTDTARALARLRNRDREAIRFLIVAERVAPQHVHTSSMVQETARALLDRSRRMAGGTELRALCERLKIG</sequence>
<dbReference type="PROSITE" id="PS50943">
    <property type="entry name" value="HTH_CROC1"/>
    <property type="match status" value="1"/>
</dbReference>
<dbReference type="Gene3D" id="1.10.260.40">
    <property type="entry name" value="lambda repressor-like DNA-binding domains"/>
    <property type="match status" value="1"/>
</dbReference>
<dbReference type="CDD" id="cd00093">
    <property type="entry name" value="HTH_XRE"/>
    <property type="match status" value="1"/>
</dbReference>
<accession>A0A101JBF1</accession>
<dbReference type="GO" id="GO:0003677">
    <property type="term" value="F:DNA binding"/>
    <property type="evidence" value="ECO:0007669"/>
    <property type="project" value="UniProtKB-KW"/>
</dbReference>
<dbReference type="AlphaFoldDB" id="A0A101JBF1"/>
<gene>
    <name evidence="2" type="ORF">ADL15_45345</name>
</gene>
<evidence type="ECO:0000259" key="1">
    <source>
        <dbReference type="PROSITE" id="PS50943"/>
    </source>
</evidence>
<dbReference type="Proteomes" id="UP000053244">
    <property type="component" value="Unassembled WGS sequence"/>
</dbReference>
<protein>
    <submittedName>
        <fullName evidence="2">DNA-binding protein</fullName>
    </submittedName>
</protein>